<dbReference type="PANTHER" id="PTHR34853">
    <property type="match status" value="1"/>
</dbReference>
<dbReference type="GO" id="GO:0016042">
    <property type="term" value="P:lipid catabolic process"/>
    <property type="evidence" value="ECO:0007669"/>
    <property type="project" value="InterPro"/>
</dbReference>
<organism evidence="2 3">
    <name type="scientific">Jiangella anatolica</name>
    <dbReference type="NCBI Taxonomy" id="2670374"/>
    <lineage>
        <taxon>Bacteria</taxon>
        <taxon>Bacillati</taxon>
        <taxon>Actinomycetota</taxon>
        <taxon>Actinomycetes</taxon>
        <taxon>Jiangellales</taxon>
        <taxon>Jiangellaceae</taxon>
        <taxon>Jiangella</taxon>
    </lineage>
</organism>
<sequence>MIKRRTAAPHLRWLLACAVAIVALTAGPADGRAAAAADGRAAEPAAAGAHRPGRLVSAGPLPEHLRLPGAATAHRITYTSTGFDGEPAVVAGAVFVPDGPPPHRGWPVISWAHGTVGVADVCAQSVAGRSARDVDYLSAWLRAGYAVVATEYEGLGTPGPHPYLHGRSEAYGVIDIVRAARSADPSLGRTWLAVGQSQGAQAVLFAGAIARSRAPELNYRGAIATAPPSQWRTTVAAVRPFDPTTPAIPNILLVLESLRATHPDLIEPADHLTPAGRELFARVQEELCFRPLAETIAGRTSAELFAVDAAEQELLTRLLEQDADIPIVAHRQPVFIAQGTADTVVYPPASRTTADQLSAAGTDVTFRWYPGADHSGVLSAARDDLLAWAGARVGKG</sequence>
<dbReference type="EMBL" id="POTW01000084">
    <property type="protein sequence ID" value="PZF80545.1"/>
    <property type="molecule type" value="Genomic_DNA"/>
</dbReference>
<dbReference type="Proteomes" id="UP000248764">
    <property type="component" value="Unassembled WGS sequence"/>
</dbReference>
<name>A0A2W2AZB8_9ACTN</name>
<evidence type="ECO:0000256" key="1">
    <source>
        <dbReference type="SAM" id="SignalP"/>
    </source>
</evidence>
<dbReference type="RefSeq" id="WP_111257459.1">
    <property type="nucleotide sequence ID" value="NZ_POTW01000084.1"/>
</dbReference>
<keyword evidence="1" id="KW-0732">Signal</keyword>
<evidence type="ECO:0000313" key="2">
    <source>
        <dbReference type="EMBL" id="PZF80545.1"/>
    </source>
</evidence>
<proteinExistence type="predicted"/>
<comment type="caution">
    <text evidence="2">The sequence shown here is derived from an EMBL/GenBank/DDBJ whole genome shotgun (WGS) entry which is preliminary data.</text>
</comment>
<feature type="chain" id="PRO_5038960487" evidence="1">
    <location>
        <begin position="29"/>
        <end position="396"/>
    </location>
</feature>
<accession>A0A2W2AZB8</accession>
<dbReference type="Gene3D" id="3.40.50.1820">
    <property type="entry name" value="alpha/beta hydrolase"/>
    <property type="match status" value="2"/>
</dbReference>
<dbReference type="AlphaFoldDB" id="A0A2W2AZB8"/>
<evidence type="ECO:0000313" key="3">
    <source>
        <dbReference type="Proteomes" id="UP000248764"/>
    </source>
</evidence>
<dbReference type="SUPFAM" id="SSF53474">
    <property type="entry name" value="alpha/beta-Hydrolases"/>
    <property type="match status" value="1"/>
</dbReference>
<dbReference type="PIRSF" id="PIRSF029171">
    <property type="entry name" value="Esterase_LipA"/>
    <property type="match status" value="1"/>
</dbReference>
<protein>
    <submittedName>
        <fullName evidence="2">Lipase</fullName>
    </submittedName>
</protein>
<dbReference type="Pfam" id="PF03583">
    <property type="entry name" value="LIP"/>
    <property type="match status" value="1"/>
</dbReference>
<feature type="signal peptide" evidence="1">
    <location>
        <begin position="1"/>
        <end position="28"/>
    </location>
</feature>
<dbReference type="InterPro" id="IPR029058">
    <property type="entry name" value="AB_hydrolase_fold"/>
</dbReference>
<dbReference type="GO" id="GO:0004806">
    <property type="term" value="F:triacylglycerol lipase activity"/>
    <property type="evidence" value="ECO:0007669"/>
    <property type="project" value="InterPro"/>
</dbReference>
<dbReference type="InterPro" id="IPR005152">
    <property type="entry name" value="Lipase_secreted"/>
</dbReference>
<keyword evidence="3" id="KW-1185">Reference proteome</keyword>
<dbReference type="PANTHER" id="PTHR34853:SF1">
    <property type="entry name" value="LIPASE 5"/>
    <property type="match status" value="1"/>
</dbReference>
<gene>
    <name evidence="2" type="ORF">C1I92_25555</name>
</gene>
<reference evidence="2 3" key="1">
    <citation type="submission" date="2018-01" db="EMBL/GenBank/DDBJ databases">
        <title>Draft genome sequence of Jiangella sp. GTF31.</title>
        <authorList>
            <person name="Sahin N."/>
            <person name="Ay H."/>
            <person name="Saygin H."/>
        </authorList>
    </citation>
    <scope>NUCLEOTIDE SEQUENCE [LARGE SCALE GENOMIC DNA]</scope>
    <source>
        <strain evidence="2 3">GTF31</strain>
    </source>
</reference>